<dbReference type="SUPFAM" id="SSF52540">
    <property type="entry name" value="P-loop containing nucleoside triphosphate hydrolases"/>
    <property type="match status" value="1"/>
</dbReference>
<dbReference type="PANTHER" id="PTHR13696:SF96">
    <property type="entry name" value="COBQ_COBB_MIND_PARA NUCLEOTIDE BINDING DOMAIN-CONTAINING PROTEIN"/>
    <property type="match status" value="1"/>
</dbReference>
<organism evidence="2">
    <name type="scientific">Raoultella ornithinolytica</name>
    <name type="common">Klebsiella ornithinolytica</name>
    <dbReference type="NCBI Taxonomy" id="54291"/>
    <lineage>
        <taxon>Bacteria</taxon>
        <taxon>Pseudomonadati</taxon>
        <taxon>Pseudomonadota</taxon>
        <taxon>Gammaproteobacteria</taxon>
        <taxon>Enterobacterales</taxon>
        <taxon>Enterobacteriaceae</taxon>
        <taxon>Klebsiella/Raoultella group</taxon>
        <taxon>Raoultella</taxon>
    </lineage>
</organism>
<dbReference type="CDD" id="cd02042">
    <property type="entry name" value="ParAB_family"/>
    <property type="match status" value="1"/>
</dbReference>
<dbReference type="Pfam" id="PF01656">
    <property type="entry name" value="CbiA"/>
    <property type="match status" value="1"/>
</dbReference>
<feature type="domain" description="CobQ/CobB/MinD/ParA nucleotide binding" evidence="1">
    <location>
        <begin position="10"/>
        <end position="186"/>
    </location>
</feature>
<accession>A0A2H4ZGE1</accession>
<dbReference type="InterPro" id="IPR027417">
    <property type="entry name" value="P-loop_NTPase"/>
</dbReference>
<reference evidence="2" key="1">
    <citation type="submission" date="2017-08" db="EMBL/GenBank/DDBJ databases">
        <title>Complete sequence of p23141-1.</title>
        <authorList>
            <person name="Feng J."/>
            <person name="Yin Z."/>
            <person name="Zeng L."/>
            <person name="Jiang X."/>
            <person name="Zhan Z."/>
            <person name="Luo W."/>
            <person name="Zhao Y."/>
            <person name="Zhou D."/>
        </authorList>
    </citation>
    <scope>NUCLEOTIDE SEQUENCE</scope>
    <source>
        <strain evidence="2">23141</strain>
        <plasmid evidence="2">p23141-1</plasmid>
    </source>
</reference>
<evidence type="ECO:0000313" key="2">
    <source>
        <dbReference type="EMBL" id="AUF80310.1"/>
    </source>
</evidence>
<dbReference type="Gene3D" id="3.40.50.300">
    <property type="entry name" value="P-loop containing nucleotide triphosphate hydrolases"/>
    <property type="match status" value="1"/>
</dbReference>
<dbReference type="InterPro" id="IPR002586">
    <property type="entry name" value="CobQ/CobB/MinD/ParA_Nub-bd_dom"/>
</dbReference>
<proteinExistence type="predicted"/>
<protein>
    <submittedName>
        <fullName evidence="2">Chromosome partitioning protein ParA</fullName>
    </submittedName>
</protein>
<name>A0A2H4ZGE1_RAOOR</name>
<evidence type="ECO:0000259" key="1">
    <source>
        <dbReference type="Pfam" id="PF01656"/>
    </source>
</evidence>
<dbReference type="InterPro" id="IPR050678">
    <property type="entry name" value="DNA_Partitioning_ATPase"/>
</dbReference>
<dbReference type="AlphaFoldDB" id="A0A2H4ZGE1"/>
<dbReference type="EMBL" id="MF788069">
    <property type="protein sequence ID" value="AUF80310.1"/>
    <property type="molecule type" value="Genomic_DNA"/>
</dbReference>
<dbReference type="RefSeq" id="WP_223289725.1">
    <property type="nucleotide sequence ID" value="NZ_MF788069.1"/>
</dbReference>
<dbReference type="PANTHER" id="PTHR13696">
    <property type="entry name" value="P-LOOP CONTAINING NUCLEOSIDE TRIPHOSPHATE HYDROLASE"/>
    <property type="match status" value="1"/>
</dbReference>
<keyword evidence="2" id="KW-0614">Plasmid</keyword>
<sequence length="213" mass="23352">MKGDTMGKVISIVGQKGGGSKSTEARTLAVGFSEAGWKTHLADIDTKQQTSLKWTERREKSGLSPIDCALYRRVETAVRMKDSCHLLIIDGRPAAETTSLDVADESDLVIITTGTTIDDLEPSLELARELIKKGIDKSKIVFIVSKSPSQSQGEKAQETIKAWGYKVINTVIPFKTSYGEALDTGRALHETPFKSLNETAKQMIEEIHDIINS</sequence>
<geneLocation type="plasmid" evidence="2">
    <name>p23141-1</name>
</geneLocation>